<organism evidence="2 3">
    <name type="scientific">Gossypium schwendimanii</name>
    <name type="common">Cotton</name>
    <dbReference type="NCBI Taxonomy" id="34291"/>
    <lineage>
        <taxon>Eukaryota</taxon>
        <taxon>Viridiplantae</taxon>
        <taxon>Streptophyta</taxon>
        <taxon>Embryophyta</taxon>
        <taxon>Tracheophyta</taxon>
        <taxon>Spermatophyta</taxon>
        <taxon>Magnoliopsida</taxon>
        <taxon>eudicotyledons</taxon>
        <taxon>Gunneridae</taxon>
        <taxon>Pentapetalae</taxon>
        <taxon>rosids</taxon>
        <taxon>malvids</taxon>
        <taxon>Malvales</taxon>
        <taxon>Malvaceae</taxon>
        <taxon>Malvoideae</taxon>
        <taxon>Gossypium</taxon>
    </lineage>
</organism>
<feature type="compositionally biased region" description="Basic and acidic residues" evidence="1">
    <location>
        <begin position="44"/>
        <end position="58"/>
    </location>
</feature>
<accession>A0A7J9L214</accession>
<evidence type="ECO:0000256" key="1">
    <source>
        <dbReference type="SAM" id="MobiDB-lite"/>
    </source>
</evidence>
<evidence type="ECO:0000313" key="2">
    <source>
        <dbReference type="EMBL" id="MBA0852792.1"/>
    </source>
</evidence>
<dbReference type="Proteomes" id="UP000593576">
    <property type="component" value="Unassembled WGS sequence"/>
</dbReference>
<feature type="region of interest" description="Disordered" evidence="1">
    <location>
        <begin position="26"/>
        <end position="88"/>
    </location>
</feature>
<reference evidence="2" key="2">
    <citation type="submission" date="2020-04" db="EMBL/GenBank/DDBJ databases">
        <authorList>
            <person name="Grover C.E."/>
            <person name="Arick M.A. II"/>
            <person name="Thrash A."/>
            <person name="Conover J.L."/>
            <person name="Sanders W.S."/>
            <person name="Peterson D.G."/>
            <person name="Scheffler J.A."/>
            <person name="Scheffler B.E."/>
            <person name="Wendel J.F."/>
        </authorList>
    </citation>
    <scope>NUCLEOTIDE SEQUENCE</scope>
    <source>
        <strain evidence="2">1</strain>
        <tissue evidence="2">Leaf</tissue>
    </source>
</reference>
<comment type="caution">
    <text evidence="2">The sequence shown here is derived from an EMBL/GenBank/DDBJ whole genome shotgun (WGS) entry which is preliminary data.</text>
</comment>
<dbReference type="AlphaFoldDB" id="A0A7J9L214"/>
<name>A0A7J9L214_GOSSC</name>
<proteinExistence type="predicted"/>
<sequence>MMMMDIVEIEVKLGLLVGIGEYGVGTTSGHFRDRSEFDGNMFPEPRRDRSEPKAPSKGKDKKHTSIGSSSGRRSNSSNLGYSDSSTST</sequence>
<gene>
    <name evidence="2" type="ORF">Goshw_009852</name>
</gene>
<keyword evidence="3" id="KW-1185">Reference proteome</keyword>
<feature type="compositionally biased region" description="Low complexity" evidence="1">
    <location>
        <begin position="67"/>
        <end position="88"/>
    </location>
</feature>
<dbReference type="EMBL" id="JABFAF010000004">
    <property type="protein sequence ID" value="MBA0852792.1"/>
    <property type="molecule type" value="Genomic_DNA"/>
</dbReference>
<dbReference type="OrthoDB" id="1712796at2759"/>
<protein>
    <submittedName>
        <fullName evidence="2">Uncharacterized protein</fullName>
    </submittedName>
</protein>
<dbReference type="EMBL" id="JABFAF010000004">
    <property type="protein sequence ID" value="MBA0852793.1"/>
    <property type="molecule type" value="Genomic_DNA"/>
</dbReference>
<reference evidence="2 3" key="1">
    <citation type="journal article" date="2019" name="Genome Biol. Evol.">
        <title>Insights into the evolution of the New World diploid cottons (Gossypium, subgenus Houzingenia) based on genome sequencing.</title>
        <authorList>
            <person name="Grover C.E."/>
            <person name="Arick M.A. 2nd"/>
            <person name="Thrash A."/>
            <person name="Conover J.L."/>
            <person name="Sanders W.S."/>
            <person name="Peterson D.G."/>
            <person name="Frelichowski J.E."/>
            <person name="Scheffler J.A."/>
            <person name="Scheffler B.E."/>
            <person name="Wendel J.F."/>
        </authorList>
    </citation>
    <scope>NUCLEOTIDE SEQUENCE [LARGE SCALE GENOMIC DNA]</scope>
    <source>
        <strain evidence="2">1</strain>
        <tissue evidence="2">Leaf</tissue>
    </source>
</reference>
<evidence type="ECO:0000313" key="3">
    <source>
        <dbReference type="Proteomes" id="UP000593576"/>
    </source>
</evidence>